<proteinExistence type="predicted"/>
<dbReference type="Proteomes" id="UP000451233">
    <property type="component" value="Unassembled WGS sequence"/>
</dbReference>
<reference evidence="1 2" key="1">
    <citation type="submission" date="2019-11" db="EMBL/GenBank/DDBJ databases">
        <title>Pedobacter sp. HMF7056 Genome sequencing and assembly.</title>
        <authorList>
            <person name="Kang H."/>
            <person name="Kim H."/>
            <person name="Joh K."/>
        </authorList>
    </citation>
    <scope>NUCLEOTIDE SEQUENCE [LARGE SCALE GENOMIC DNA]</scope>
    <source>
        <strain evidence="1 2">HMF7056</strain>
    </source>
</reference>
<dbReference type="AlphaFoldDB" id="A0A7K1Y3U6"/>
<protein>
    <submittedName>
        <fullName evidence="1">Uncharacterized protein</fullName>
    </submittedName>
</protein>
<sequence length="282" mass="32363">MENNIEESLSLSIDKNTLLDIGTDWAEFGLDTLLDGPLKDIPVFGTILNFGKTGLDISNYYFTKKVASFLFNLSKISRDKRRSFADDLKNSEGKKRKVAERLVIVLNKYDETQKAQLLANAFAAYIENKISHDDFVLLSMALDGLAMVYVRRLYEYYTFDYRSKDDSFLDALFRTGLVTLKKQSTFDGGREKYEKNNLGKNFRDHVIPSDQYNTIEILTGFLRKLKVDEDLDDGSSLTEDQAIELLKTIDIDSYDKIIFFDSNLKLPGGKKILRVKENRYLA</sequence>
<accession>A0A7K1Y3U6</accession>
<evidence type="ECO:0000313" key="2">
    <source>
        <dbReference type="Proteomes" id="UP000451233"/>
    </source>
</evidence>
<name>A0A7K1Y3U6_9SPHI</name>
<keyword evidence="2" id="KW-1185">Reference proteome</keyword>
<dbReference type="EMBL" id="WVHS01000006">
    <property type="protein sequence ID" value="MXV17729.1"/>
    <property type="molecule type" value="Genomic_DNA"/>
</dbReference>
<evidence type="ECO:0000313" key="1">
    <source>
        <dbReference type="EMBL" id="MXV17729.1"/>
    </source>
</evidence>
<comment type="caution">
    <text evidence="1">The sequence shown here is derived from an EMBL/GenBank/DDBJ whole genome shotgun (WGS) entry which is preliminary data.</text>
</comment>
<dbReference type="RefSeq" id="WP_160908743.1">
    <property type="nucleotide sequence ID" value="NZ_WVHS01000006.1"/>
</dbReference>
<gene>
    <name evidence="1" type="ORF">GS398_20680</name>
</gene>
<organism evidence="1 2">
    <name type="scientific">Hufsiella ginkgonis</name>
    <dbReference type="NCBI Taxonomy" id="2695274"/>
    <lineage>
        <taxon>Bacteria</taxon>
        <taxon>Pseudomonadati</taxon>
        <taxon>Bacteroidota</taxon>
        <taxon>Sphingobacteriia</taxon>
        <taxon>Sphingobacteriales</taxon>
        <taxon>Sphingobacteriaceae</taxon>
        <taxon>Hufsiella</taxon>
    </lineage>
</organism>